<dbReference type="GO" id="GO:0003841">
    <property type="term" value="F:1-acylglycerol-3-phosphate O-acyltransferase activity"/>
    <property type="evidence" value="ECO:0007669"/>
    <property type="project" value="InterPro"/>
</dbReference>
<dbReference type="GO" id="GO:0016020">
    <property type="term" value="C:membrane"/>
    <property type="evidence" value="ECO:0007669"/>
    <property type="project" value="InterPro"/>
</dbReference>
<evidence type="ECO:0000256" key="1">
    <source>
        <dbReference type="ARBA" id="ARBA00008655"/>
    </source>
</evidence>
<dbReference type="AlphaFoldDB" id="A0A381N8C7"/>
<dbReference type="InterPro" id="IPR004552">
    <property type="entry name" value="AGP_acyltrans"/>
</dbReference>
<keyword evidence="4" id="KW-0812">Transmembrane</keyword>
<proteinExistence type="inferred from homology"/>
<dbReference type="GO" id="GO:0006654">
    <property type="term" value="P:phosphatidic acid biosynthetic process"/>
    <property type="evidence" value="ECO:0007669"/>
    <property type="project" value="TreeGrafter"/>
</dbReference>
<evidence type="ECO:0000256" key="4">
    <source>
        <dbReference type="SAM" id="Phobius"/>
    </source>
</evidence>
<dbReference type="EMBL" id="UINC01000137">
    <property type="protein sequence ID" value="SUZ49823.1"/>
    <property type="molecule type" value="Genomic_DNA"/>
</dbReference>
<dbReference type="PANTHER" id="PTHR10434:SF11">
    <property type="entry name" value="1-ACYL-SN-GLYCEROL-3-PHOSPHATE ACYLTRANSFERASE"/>
    <property type="match status" value="1"/>
</dbReference>
<evidence type="ECO:0000256" key="3">
    <source>
        <dbReference type="ARBA" id="ARBA00023315"/>
    </source>
</evidence>
<keyword evidence="2" id="KW-0808">Transferase</keyword>
<keyword evidence="4" id="KW-0472">Membrane</keyword>
<keyword evidence="3" id="KW-0012">Acyltransferase</keyword>
<comment type="similarity">
    <text evidence="1">Belongs to the 1-acyl-sn-glycerol-3-phosphate acyltransferase family.</text>
</comment>
<dbReference type="SUPFAM" id="SSF69593">
    <property type="entry name" value="Glycerol-3-phosphate (1)-acyltransferase"/>
    <property type="match status" value="1"/>
</dbReference>
<gene>
    <name evidence="6" type="ORF">METZ01_LOCUS2677</name>
</gene>
<evidence type="ECO:0000259" key="5">
    <source>
        <dbReference type="SMART" id="SM00563"/>
    </source>
</evidence>
<sequence length="252" mass="28921">VKLLFVYLWAPFANLLWYTHTVVMGSLSLLVWPFDRTGNRQFWCARWWCRLVAWSIFARIRVHGVEHVRPDRPYVYMANHSSLIDTPALFAYLPHPFRIMAKRGLFYVPFMGWHLWTAGHFPIDRGNAAKMVASLRQVIEGVKHGRSLAVFPEGTRSPDGKLQKFQPGVFKIALKAGVPIVPVTIWGTFDLLPKTTLAPRPGHVDVILGEPIDTTDYDDKRVSELITRTREVIQQTLDAERPPRNQPQRRSG</sequence>
<feature type="domain" description="Phospholipid/glycerol acyltransferase" evidence="5">
    <location>
        <begin position="74"/>
        <end position="188"/>
    </location>
</feature>
<evidence type="ECO:0000313" key="6">
    <source>
        <dbReference type="EMBL" id="SUZ49823.1"/>
    </source>
</evidence>
<keyword evidence="4" id="KW-1133">Transmembrane helix</keyword>
<organism evidence="6">
    <name type="scientific">marine metagenome</name>
    <dbReference type="NCBI Taxonomy" id="408172"/>
    <lineage>
        <taxon>unclassified sequences</taxon>
        <taxon>metagenomes</taxon>
        <taxon>ecological metagenomes</taxon>
    </lineage>
</organism>
<feature type="transmembrane region" description="Helical" evidence="4">
    <location>
        <begin position="6"/>
        <end position="32"/>
    </location>
</feature>
<feature type="non-terminal residue" evidence="6">
    <location>
        <position position="1"/>
    </location>
</feature>
<evidence type="ECO:0000256" key="2">
    <source>
        <dbReference type="ARBA" id="ARBA00022679"/>
    </source>
</evidence>
<reference evidence="6" key="1">
    <citation type="submission" date="2018-05" db="EMBL/GenBank/DDBJ databases">
        <authorList>
            <person name="Lanie J.A."/>
            <person name="Ng W.-L."/>
            <person name="Kazmierczak K.M."/>
            <person name="Andrzejewski T.M."/>
            <person name="Davidsen T.M."/>
            <person name="Wayne K.J."/>
            <person name="Tettelin H."/>
            <person name="Glass J.I."/>
            <person name="Rusch D."/>
            <person name="Podicherti R."/>
            <person name="Tsui H.-C.T."/>
            <person name="Winkler M.E."/>
        </authorList>
    </citation>
    <scope>NUCLEOTIDE SEQUENCE</scope>
</reference>
<dbReference type="PANTHER" id="PTHR10434">
    <property type="entry name" value="1-ACYL-SN-GLYCEROL-3-PHOSPHATE ACYLTRANSFERASE"/>
    <property type="match status" value="1"/>
</dbReference>
<dbReference type="Pfam" id="PF01553">
    <property type="entry name" value="Acyltransferase"/>
    <property type="match status" value="1"/>
</dbReference>
<dbReference type="CDD" id="cd07989">
    <property type="entry name" value="LPLAT_AGPAT-like"/>
    <property type="match status" value="1"/>
</dbReference>
<accession>A0A381N8C7</accession>
<dbReference type="SMART" id="SM00563">
    <property type="entry name" value="PlsC"/>
    <property type="match status" value="1"/>
</dbReference>
<dbReference type="InterPro" id="IPR002123">
    <property type="entry name" value="Plipid/glycerol_acylTrfase"/>
</dbReference>
<name>A0A381N8C7_9ZZZZ</name>
<protein>
    <recommendedName>
        <fullName evidence="5">Phospholipid/glycerol acyltransferase domain-containing protein</fullName>
    </recommendedName>
</protein>
<dbReference type="NCBIfam" id="TIGR00530">
    <property type="entry name" value="AGP_acyltrn"/>
    <property type="match status" value="1"/>
</dbReference>